<organism evidence="4">
    <name type="scientific">Emiliania huxleyi</name>
    <name type="common">Coccolithophore</name>
    <name type="synonym">Pontosphaera huxleyi</name>
    <dbReference type="NCBI Taxonomy" id="2903"/>
    <lineage>
        <taxon>Eukaryota</taxon>
        <taxon>Haptista</taxon>
        <taxon>Haptophyta</taxon>
        <taxon>Prymnesiophyceae</taxon>
        <taxon>Isochrysidales</taxon>
        <taxon>Noelaerhabdaceae</taxon>
        <taxon>Emiliania</taxon>
    </lineage>
</organism>
<dbReference type="Pfam" id="PF00069">
    <property type="entry name" value="Pkinase"/>
    <property type="match status" value="1"/>
</dbReference>
<dbReference type="SMART" id="SM00220">
    <property type="entry name" value="S_TKc"/>
    <property type="match status" value="1"/>
</dbReference>
<dbReference type="PROSITE" id="PS50011">
    <property type="entry name" value="PROTEIN_KINASE_DOM"/>
    <property type="match status" value="1"/>
</dbReference>
<dbReference type="GO" id="GO:0035556">
    <property type="term" value="P:intracellular signal transduction"/>
    <property type="evidence" value="ECO:0007669"/>
    <property type="project" value="TreeGrafter"/>
</dbReference>
<feature type="domain" description="Protein kinase" evidence="3">
    <location>
        <begin position="109"/>
        <end position="394"/>
    </location>
</feature>
<evidence type="ECO:0000313" key="4">
    <source>
        <dbReference type="EMBL" id="CAE0538511.1"/>
    </source>
</evidence>
<dbReference type="AlphaFoldDB" id="A0A7S3RZ01"/>
<keyword evidence="2" id="KW-0067">ATP-binding</keyword>
<evidence type="ECO:0000259" key="3">
    <source>
        <dbReference type="PROSITE" id="PS50011"/>
    </source>
</evidence>
<evidence type="ECO:0000256" key="1">
    <source>
        <dbReference type="ARBA" id="ARBA00022741"/>
    </source>
</evidence>
<accession>A0A7S3RZ01</accession>
<keyword evidence="1" id="KW-0547">Nucleotide-binding</keyword>
<dbReference type="InterPro" id="IPR000719">
    <property type="entry name" value="Prot_kinase_dom"/>
</dbReference>
<protein>
    <recommendedName>
        <fullName evidence="3">Protein kinase domain-containing protein</fullName>
    </recommendedName>
</protein>
<dbReference type="GO" id="GO:0005524">
    <property type="term" value="F:ATP binding"/>
    <property type="evidence" value="ECO:0007669"/>
    <property type="project" value="UniProtKB-KW"/>
</dbReference>
<dbReference type="GO" id="GO:0005737">
    <property type="term" value="C:cytoplasm"/>
    <property type="evidence" value="ECO:0007669"/>
    <property type="project" value="TreeGrafter"/>
</dbReference>
<proteinExistence type="predicted"/>
<dbReference type="PANTHER" id="PTHR24346">
    <property type="entry name" value="MAP/MICROTUBULE AFFINITY-REGULATING KINASE"/>
    <property type="match status" value="1"/>
</dbReference>
<gene>
    <name evidence="4" type="ORF">EHUX00137_LOCUS10366</name>
</gene>
<name>A0A7S3RZ01_EMIHU</name>
<dbReference type="InterPro" id="IPR011009">
    <property type="entry name" value="Kinase-like_dom_sf"/>
</dbReference>
<dbReference type="SUPFAM" id="SSF56112">
    <property type="entry name" value="Protein kinase-like (PK-like)"/>
    <property type="match status" value="1"/>
</dbReference>
<evidence type="ECO:0000256" key="2">
    <source>
        <dbReference type="ARBA" id="ARBA00022840"/>
    </source>
</evidence>
<dbReference type="Gene3D" id="1.10.510.10">
    <property type="entry name" value="Transferase(Phosphotransferase) domain 1"/>
    <property type="match status" value="1"/>
</dbReference>
<dbReference type="PANTHER" id="PTHR24346:SF30">
    <property type="entry name" value="MATERNAL EMBRYONIC LEUCINE ZIPPER KINASE"/>
    <property type="match status" value="1"/>
</dbReference>
<dbReference type="EMBL" id="HBIR01014075">
    <property type="protein sequence ID" value="CAE0538511.1"/>
    <property type="molecule type" value="Transcribed_RNA"/>
</dbReference>
<reference evidence="4" key="1">
    <citation type="submission" date="2021-01" db="EMBL/GenBank/DDBJ databases">
        <authorList>
            <person name="Corre E."/>
            <person name="Pelletier E."/>
            <person name="Niang G."/>
            <person name="Scheremetjew M."/>
            <person name="Finn R."/>
            <person name="Kale V."/>
            <person name="Holt S."/>
            <person name="Cochrane G."/>
            <person name="Meng A."/>
            <person name="Brown T."/>
            <person name="Cohen L."/>
        </authorList>
    </citation>
    <scope>NUCLEOTIDE SEQUENCE</scope>
    <source>
        <strain evidence="4">379</strain>
    </source>
</reference>
<dbReference type="GO" id="GO:0004674">
    <property type="term" value="F:protein serine/threonine kinase activity"/>
    <property type="evidence" value="ECO:0007669"/>
    <property type="project" value="TreeGrafter"/>
</dbReference>
<sequence>MLASSARTCIPPECRIQCGFSSLVGVVGELGVVDCGALDAHWFESRTLAEVFRPGVGAAPGTSGSSCSKWAHLQAAARELLYSGEWRPTANMPTPPARGELEKKTAPMLQLGGKLGEGSFGVVVEAEPGPTLQAAEGRGAGAAGTSRLAVKMCRGGGEDGGEEERGRQEAVLWEVHVLKRLVGHPNVVSLVDAVELANQAVFIVMERIEGPCLLEHLTAQPGGRLGEPAARIFFRDLLGALRHAHGRGLLHCDVKPANVRLQEGAGADGSRAVLVDWGMAREVEAPPASMLHGTPAYSSPEQLTGYNSEHAWGRAKLGPPSDVWSLGVTLYELLAGCQPFPGGSREGLVAAVLSRNYSLPDHLSLEARQLIDAMLQLAPSDRASIAELCLDPWTTAEQPMPPEVGGGVVVGVGGVGAERRRRLCGAVGGSRRAGLYLLYGALVGGALLRYALYGEPSGR</sequence>